<accession>A0A834X582</accession>
<proteinExistence type="predicted"/>
<dbReference type="Proteomes" id="UP000634136">
    <property type="component" value="Unassembled WGS sequence"/>
</dbReference>
<protein>
    <submittedName>
        <fullName evidence="1">Uncharacterized protein</fullName>
    </submittedName>
</protein>
<reference evidence="1" key="1">
    <citation type="submission" date="2020-09" db="EMBL/GenBank/DDBJ databases">
        <title>Genome-Enabled Discovery of Anthraquinone Biosynthesis in Senna tora.</title>
        <authorList>
            <person name="Kang S.-H."/>
            <person name="Pandey R.P."/>
            <person name="Lee C.-M."/>
            <person name="Sim J.-S."/>
            <person name="Jeong J.-T."/>
            <person name="Choi B.-S."/>
            <person name="Jung M."/>
            <person name="Ginzburg D."/>
            <person name="Zhao K."/>
            <person name="Won S.Y."/>
            <person name="Oh T.-J."/>
            <person name="Yu Y."/>
            <person name="Kim N.-H."/>
            <person name="Lee O.R."/>
            <person name="Lee T.-H."/>
            <person name="Bashyal P."/>
            <person name="Kim T.-S."/>
            <person name="Lee W.-H."/>
            <person name="Kawkins C."/>
            <person name="Kim C.-K."/>
            <person name="Kim J.S."/>
            <person name="Ahn B.O."/>
            <person name="Rhee S.Y."/>
            <person name="Sohng J.K."/>
        </authorList>
    </citation>
    <scope>NUCLEOTIDE SEQUENCE</scope>
    <source>
        <tissue evidence="1">Leaf</tissue>
    </source>
</reference>
<comment type="caution">
    <text evidence="1">The sequence shown here is derived from an EMBL/GenBank/DDBJ whole genome shotgun (WGS) entry which is preliminary data.</text>
</comment>
<dbReference type="EMBL" id="JAAIUW010000003">
    <property type="protein sequence ID" value="KAF7837927.1"/>
    <property type="molecule type" value="Genomic_DNA"/>
</dbReference>
<name>A0A834X582_9FABA</name>
<evidence type="ECO:0000313" key="2">
    <source>
        <dbReference type="Proteomes" id="UP000634136"/>
    </source>
</evidence>
<evidence type="ECO:0000313" key="1">
    <source>
        <dbReference type="EMBL" id="KAF7837927.1"/>
    </source>
</evidence>
<dbReference type="AlphaFoldDB" id="A0A834X582"/>
<sequence length="22" mass="2622">MKIDYAEFKCYGSNLTVNYKAY</sequence>
<gene>
    <name evidence="1" type="ORF">G2W53_006409</name>
</gene>
<organism evidence="1 2">
    <name type="scientific">Senna tora</name>
    <dbReference type="NCBI Taxonomy" id="362788"/>
    <lineage>
        <taxon>Eukaryota</taxon>
        <taxon>Viridiplantae</taxon>
        <taxon>Streptophyta</taxon>
        <taxon>Embryophyta</taxon>
        <taxon>Tracheophyta</taxon>
        <taxon>Spermatophyta</taxon>
        <taxon>Magnoliopsida</taxon>
        <taxon>eudicotyledons</taxon>
        <taxon>Gunneridae</taxon>
        <taxon>Pentapetalae</taxon>
        <taxon>rosids</taxon>
        <taxon>fabids</taxon>
        <taxon>Fabales</taxon>
        <taxon>Fabaceae</taxon>
        <taxon>Caesalpinioideae</taxon>
        <taxon>Cassia clade</taxon>
        <taxon>Senna</taxon>
    </lineage>
</organism>
<keyword evidence="2" id="KW-1185">Reference proteome</keyword>